<dbReference type="InParanoid" id="F0VAQ2"/>
<proteinExistence type="predicted"/>
<reference evidence="2" key="1">
    <citation type="submission" date="2011-02" db="EMBL/GenBank/DDBJ databases">
        <authorList>
            <person name="Aslett M."/>
        </authorList>
    </citation>
    <scope>NUCLEOTIDE SEQUENCE</scope>
    <source>
        <strain evidence="2">Liverpool</strain>
    </source>
</reference>
<evidence type="ECO:0000313" key="2">
    <source>
        <dbReference type="EMBL" id="CBZ51310.1"/>
    </source>
</evidence>
<evidence type="ECO:0000256" key="1">
    <source>
        <dbReference type="SAM" id="SignalP"/>
    </source>
</evidence>
<reference evidence="3" key="4">
    <citation type="journal article" date="2015" name="PLoS ONE">
        <title>Comprehensive Evaluation of Toxoplasma gondii VEG and Neospora caninum LIV Genomes with Tachyzoite Stage Transcriptome and Proteome Defines Novel Transcript Features.</title>
        <authorList>
            <person name="Ramaprasad A."/>
            <person name="Mourier T."/>
            <person name="Naeem R."/>
            <person name="Malas T.B."/>
            <person name="Moussa E."/>
            <person name="Panigrahi A."/>
            <person name="Vermont S.J."/>
            <person name="Otto T.D."/>
            <person name="Wastling J."/>
            <person name="Pain A."/>
        </authorList>
    </citation>
    <scope>NUCLEOTIDE SEQUENCE</scope>
    <source>
        <strain evidence="3">Liverpool</strain>
    </source>
</reference>
<dbReference type="AlphaFoldDB" id="F0VAQ2"/>
<accession>F0VAQ2</accession>
<reference evidence="2" key="2">
    <citation type="submission" date="2011-03" db="EMBL/GenBank/DDBJ databases">
        <title>Comparative genomics and transcriptomics of Neospora caninum and Toxoplasma gondii.</title>
        <authorList>
            <person name="Reid A.J."/>
            <person name="Sohal A."/>
            <person name="Harris D."/>
            <person name="Quail M."/>
            <person name="Sanders M."/>
            <person name="Berriman M."/>
            <person name="Wastling J.M."/>
            <person name="Pain A."/>
        </authorList>
    </citation>
    <scope>NUCLEOTIDE SEQUENCE</scope>
    <source>
        <strain evidence="2">Liverpool</strain>
    </source>
</reference>
<keyword evidence="4" id="KW-1185">Reference proteome</keyword>
<gene>
    <name evidence="3" type="ORF">BN1204_043760</name>
    <name evidence="2" type="ORF">NCLIV_043760</name>
</gene>
<evidence type="ECO:0008006" key="5">
    <source>
        <dbReference type="Google" id="ProtNLM"/>
    </source>
</evidence>
<evidence type="ECO:0000313" key="3">
    <source>
        <dbReference type="EMBL" id="CEL68625.1"/>
    </source>
</evidence>
<feature type="chain" id="PRO_5007654989" description="SRS domain-containing protein" evidence="1">
    <location>
        <begin position="20"/>
        <end position="165"/>
    </location>
</feature>
<dbReference type="eggNOG" id="ENOG502R0GQ">
    <property type="taxonomic scope" value="Eukaryota"/>
</dbReference>
<feature type="signal peptide" evidence="1">
    <location>
        <begin position="1"/>
        <end position="19"/>
    </location>
</feature>
<dbReference type="GeneID" id="13440295"/>
<dbReference type="RefSeq" id="XP_003881343.1">
    <property type="nucleotide sequence ID" value="XM_003881294.1"/>
</dbReference>
<name>F0VAQ2_NEOCL</name>
<sequence>MRVLGSIALLAALVGGASAASFQVSFPKSIDADTVSKHKLEVGETCTIEMLPQNSKVTVEPEQLEKEAFPLNNGSCDTAKGAKPWAELFPGADKNFAFATTTSSSSLILKVPPHGDGQGFCFILRDTSTKHTTTYEVTTSGAGKTAVGVITFIGFLSSVFASMHS</sequence>
<dbReference type="OrthoDB" id="330553at2759"/>
<dbReference type="EMBL" id="FR823385">
    <property type="protein sequence ID" value="CBZ51310.1"/>
    <property type="molecule type" value="Genomic_DNA"/>
</dbReference>
<reference evidence="4" key="3">
    <citation type="journal article" date="2012" name="PLoS Pathog.">
        <title>Comparative genomics of the apicomplexan parasites Toxoplasma gondii and Neospora caninum: Coccidia differing in host range and transmission strategy.</title>
        <authorList>
            <person name="Reid A.J."/>
            <person name="Vermont S.J."/>
            <person name="Cotton J.A."/>
            <person name="Harris D."/>
            <person name="Hill-Cawthorne G.A."/>
            <person name="Konen-Waisman S."/>
            <person name="Latham S.M."/>
            <person name="Mourier T."/>
            <person name="Norton R."/>
            <person name="Quail M.A."/>
            <person name="Sanders M."/>
            <person name="Shanmugam D."/>
            <person name="Sohal A."/>
            <person name="Wasmuth J.D."/>
            <person name="Brunk B."/>
            <person name="Grigg M.E."/>
            <person name="Howard J.C."/>
            <person name="Parkinson J."/>
            <person name="Roos D.S."/>
            <person name="Trees A.J."/>
            <person name="Berriman M."/>
            <person name="Pain A."/>
            <person name="Wastling J.M."/>
        </authorList>
    </citation>
    <scope>NUCLEOTIDE SEQUENCE [LARGE SCALE GENOMIC DNA]</scope>
    <source>
        <strain evidence="4">Liverpool</strain>
    </source>
</reference>
<evidence type="ECO:0000313" key="4">
    <source>
        <dbReference type="Proteomes" id="UP000007494"/>
    </source>
</evidence>
<dbReference type="VEuPathDB" id="ToxoDB:NCLIV_043760"/>
<protein>
    <recommendedName>
        <fullName evidence="5">SRS domain-containing protein</fullName>
    </recommendedName>
</protein>
<dbReference type="EMBL" id="LN714484">
    <property type="protein sequence ID" value="CEL68625.1"/>
    <property type="molecule type" value="Genomic_DNA"/>
</dbReference>
<dbReference type="Proteomes" id="UP000007494">
    <property type="component" value="Chromosome IX"/>
</dbReference>
<dbReference type="OMA" id="PWTEIFP"/>
<organism evidence="2 4">
    <name type="scientific">Neospora caninum (strain Liverpool)</name>
    <dbReference type="NCBI Taxonomy" id="572307"/>
    <lineage>
        <taxon>Eukaryota</taxon>
        <taxon>Sar</taxon>
        <taxon>Alveolata</taxon>
        <taxon>Apicomplexa</taxon>
        <taxon>Conoidasida</taxon>
        <taxon>Coccidia</taxon>
        <taxon>Eucoccidiorida</taxon>
        <taxon>Eimeriorina</taxon>
        <taxon>Sarcocystidae</taxon>
        <taxon>Neospora</taxon>
    </lineage>
</organism>
<keyword evidence="1" id="KW-0732">Signal</keyword>